<reference evidence="1" key="2">
    <citation type="journal article" date="2015" name="Data Brief">
        <title>Shoot transcriptome of the giant reed, Arundo donax.</title>
        <authorList>
            <person name="Barrero R.A."/>
            <person name="Guerrero F.D."/>
            <person name="Moolhuijzen P."/>
            <person name="Goolsby J.A."/>
            <person name="Tidwell J."/>
            <person name="Bellgard S.E."/>
            <person name="Bellgard M.I."/>
        </authorList>
    </citation>
    <scope>NUCLEOTIDE SEQUENCE</scope>
    <source>
        <tissue evidence="1">Shoot tissue taken approximately 20 cm above the soil surface</tissue>
    </source>
</reference>
<dbReference type="AlphaFoldDB" id="A0A0A9GDC4"/>
<sequence>MVLAQFRLYNRRVGVPGSLLEDPWGGRGVSSSLLEGIPLSVDTLFLVPF</sequence>
<name>A0A0A9GDC4_ARUDO</name>
<dbReference type="EMBL" id="GBRH01179258">
    <property type="protein sequence ID" value="JAE18638.1"/>
    <property type="molecule type" value="Transcribed_RNA"/>
</dbReference>
<reference evidence="1" key="1">
    <citation type="submission" date="2014-09" db="EMBL/GenBank/DDBJ databases">
        <authorList>
            <person name="Magalhaes I.L.F."/>
            <person name="Oliveira U."/>
            <person name="Santos F.R."/>
            <person name="Vidigal T.H.D.A."/>
            <person name="Brescovit A.D."/>
            <person name="Santos A.J."/>
        </authorList>
    </citation>
    <scope>NUCLEOTIDE SEQUENCE</scope>
    <source>
        <tissue evidence="1">Shoot tissue taken approximately 20 cm above the soil surface</tissue>
    </source>
</reference>
<proteinExistence type="predicted"/>
<evidence type="ECO:0000313" key="1">
    <source>
        <dbReference type="EMBL" id="JAE18638.1"/>
    </source>
</evidence>
<organism evidence="1">
    <name type="scientific">Arundo donax</name>
    <name type="common">Giant reed</name>
    <name type="synonym">Donax arundinaceus</name>
    <dbReference type="NCBI Taxonomy" id="35708"/>
    <lineage>
        <taxon>Eukaryota</taxon>
        <taxon>Viridiplantae</taxon>
        <taxon>Streptophyta</taxon>
        <taxon>Embryophyta</taxon>
        <taxon>Tracheophyta</taxon>
        <taxon>Spermatophyta</taxon>
        <taxon>Magnoliopsida</taxon>
        <taxon>Liliopsida</taxon>
        <taxon>Poales</taxon>
        <taxon>Poaceae</taxon>
        <taxon>PACMAD clade</taxon>
        <taxon>Arundinoideae</taxon>
        <taxon>Arundineae</taxon>
        <taxon>Arundo</taxon>
    </lineage>
</organism>
<accession>A0A0A9GDC4</accession>
<protein>
    <submittedName>
        <fullName evidence="1">Uncharacterized protein</fullName>
    </submittedName>
</protein>